<keyword evidence="3" id="KW-0186">Copper</keyword>
<evidence type="ECO:0000313" key="7">
    <source>
        <dbReference type="EMBL" id="KAA1250824.1"/>
    </source>
</evidence>
<reference evidence="7 8" key="1">
    <citation type="submission" date="2019-09" db="EMBL/GenBank/DDBJ databases">
        <title>Report of infection by Mycobacterium simiae a patient suffering from pulmonary tuberculosis.</title>
        <authorList>
            <person name="Mohanty P.S."/>
            <person name="Bansal A.K."/>
            <person name="Singh H."/>
            <person name="Sharma S."/>
            <person name="Patil S.A."/>
            <person name="Upadhaya P."/>
            <person name="Singh P.K."/>
            <person name="Kumar D."/>
            <person name="Kumar S."/>
            <person name="Singh R.K."/>
            <person name="Chaudhary B."/>
        </authorList>
    </citation>
    <scope>NUCLEOTIDE SEQUENCE [LARGE SCALE GENOMIC DNA]</scope>
    <source>
        <strain evidence="7 8">JAL-560-SIM</strain>
    </source>
</reference>
<dbReference type="EMBL" id="VTZN01000031">
    <property type="protein sequence ID" value="KAA1250824.1"/>
    <property type="molecule type" value="Genomic_DNA"/>
</dbReference>
<dbReference type="InterPro" id="IPR045087">
    <property type="entry name" value="Cu-oxidase_fam"/>
</dbReference>
<evidence type="ECO:0000313" key="8">
    <source>
        <dbReference type="Proteomes" id="UP000324701"/>
    </source>
</evidence>
<evidence type="ECO:0000256" key="3">
    <source>
        <dbReference type="ARBA" id="ARBA00023008"/>
    </source>
</evidence>
<name>A0A5B1BU46_MYCSI</name>
<dbReference type="InterPro" id="IPR008972">
    <property type="entry name" value="Cupredoxin"/>
</dbReference>
<feature type="domain" description="Plastocyanin-like" evidence="6">
    <location>
        <begin position="43"/>
        <end position="159"/>
    </location>
</feature>
<proteinExistence type="predicted"/>
<keyword evidence="2" id="KW-0560">Oxidoreductase</keyword>
<protein>
    <submittedName>
        <fullName evidence="7">Multicopper oxidase domain-containing protein</fullName>
    </submittedName>
</protein>
<dbReference type="InterPro" id="IPR011707">
    <property type="entry name" value="Cu-oxidase-like_N"/>
</dbReference>
<gene>
    <name evidence="7" type="ORF">F0Q45_07595</name>
</gene>
<accession>A0A5B1BU46</accession>
<organism evidence="7 8">
    <name type="scientific">Mycobacterium simiae</name>
    <name type="common">Mycobacterium habana</name>
    <dbReference type="NCBI Taxonomy" id="1784"/>
    <lineage>
        <taxon>Bacteria</taxon>
        <taxon>Bacillati</taxon>
        <taxon>Actinomycetota</taxon>
        <taxon>Actinomycetes</taxon>
        <taxon>Mycobacteriales</taxon>
        <taxon>Mycobacteriaceae</taxon>
        <taxon>Mycobacterium</taxon>
        <taxon>Mycobacterium simiae complex</taxon>
    </lineage>
</organism>
<dbReference type="PROSITE" id="PS51257">
    <property type="entry name" value="PROKAR_LIPOPROTEIN"/>
    <property type="match status" value="1"/>
</dbReference>
<keyword evidence="8" id="KW-1185">Reference proteome</keyword>
<evidence type="ECO:0000259" key="4">
    <source>
        <dbReference type="Pfam" id="PF00394"/>
    </source>
</evidence>
<feature type="domain" description="Plastocyanin-like" evidence="4">
    <location>
        <begin position="216"/>
        <end position="310"/>
    </location>
</feature>
<dbReference type="InterPro" id="IPR011706">
    <property type="entry name" value="Cu-oxidase_C"/>
</dbReference>
<evidence type="ECO:0000259" key="6">
    <source>
        <dbReference type="Pfam" id="PF07732"/>
    </source>
</evidence>
<evidence type="ECO:0000256" key="1">
    <source>
        <dbReference type="ARBA" id="ARBA00022723"/>
    </source>
</evidence>
<dbReference type="RefSeq" id="WP_149653353.1">
    <property type="nucleotide sequence ID" value="NZ_VTZN01000031.1"/>
</dbReference>
<dbReference type="Proteomes" id="UP000324701">
    <property type="component" value="Unassembled WGS sequence"/>
</dbReference>
<evidence type="ECO:0000259" key="5">
    <source>
        <dbReference type="Pfam" id="PF07731"/>
    </source>
</evidence>
<comment type="caution">
    <text evidence="7">The sequence shown here is derived from an EMBL/GenBank/DDBJ whole genome shotgun (WGS) entry which is preliminary data.</text>
</comment>
<dbReference type="InterPro" id="IPR001117">
    <property type="entry name" value="Cu-oxidase_2nd"/>
</dbReference>
<dbReference type="GO" id="GO:0016491">
    <property type="term" value="F:oxidoreductase activity"/>
    <property type="evidence" value="ECO:0007669"/>
    <property type="project" value="UniProtKB-KW"/>
</dbReference>
<dbReference type="PANTHER" id="PTHR11709:SF394">
    <property type="entry name" value="FI03373P-RELATED"/>
    <property type="match status" value="1"/>
</dbReference>
<dbReference type="GO" id="GO:0005507">
    <property type="term" value="F:copper ion binding"/>
    <property type="evidence" value="ECO:0007669"/>
    <property type="project" value="InterPro"/>
</dbReference>
<dbReference type="Gene3D" id="2.60.40.420">
    <property type="entry name" value="Cupredoxins - blue copper proteins"/>
    <property type="match status" value="2"/>
</dbReference>
<evidence type="ECO:0000256" key="2">
    <source>
        <dbReference type="ARBA" id="ARBA00023002"/>
    </source>
</evidence>
<dbReference type="PROSITE" id="PS51318">
    <property type="entry name" value="TAT"/>
    <property type="match status" value="1"/>
</dbReference>
<dbReference type="SUPFAM" id="SSF49503">
    <property type="entry name" value="Cupredoxins"/>
    <property type="match status" value="3"/>
</dbReference>
<dbReference type="AlphaFoldDB" id="A0A5B1BU46"/>
<dbReference type="OrthoDB" id="345021at2"/>
<dbReference type="Pfam" id="PF00394">
    <property type="entry name" value="Cu-oxidase"/>
    <property type="match status" value="1"/>
</dbReference>
<keyword evidence="1" id="KW-0479">Metal-binding</keyword>
<feature type="domain" description="Plastocyanin-like" evidence="5">
    <location>
        <begin position="378"/>
        <end position="479"/>
    </location>
</feature>
<dbReference type="InterPro" id="IPR006311">
    <property type="entry name" value="TAT_signal"/>
</dbReference>
<dbReference type="PANTHER" id="PTHR11709">
    <property type="entry name" value="MULTI-COPPER OXIDASE"/>
    <property type="match status" value="1"/>
</dbReference>
<sequence length="484" mass="52387">MPVDRRNFLKWSGLATLTASGMAGGCAQQPHRGTADYTLRIATSQVEVAPGKLVSTTTYNGQFPGPLLRFTEGKQISVDVHNDTATPQQLHWHGQHLPADVDGSAEEGTPFIAAHGMRRISFVPGPPGFRFYHTHLNPGADLTGGQYGGLVGPVYIEPTTEPGAYDREVFLTLKEFEPSLSQGGDMPGGFLAGDEVAELQDKGEQAMNVSLAAGTPHGYEVGYDVFTINGRSLGHGDPVRVKTGERVLLHVLNGSATENRSLALPGHSFTVVALDGNSVPKPVAVPVLWLGAAERVCAIVEMNNPGVWIMGDLSDADRQAGMGVVVEYAGRTGDPQWAPPPEYRWDYRVFGHGGTAPAADHVIDLLIEKRNAADSGFNIWTINNTAFSAETNQPVLDLSSGQRYRLRFRNATDDIHPMHLHRHSFEITHVAGTPTTGVYKDVAMLGGYQIMDVDFTADQSGLSLLHCHQQIHMDFGFMTLLRCS</sequence>
<dbReference type="Pfam" id="PF07731">
    <property type="entry name" value="Cu-oxidase_2"/>
    <property type="match status" value="1"/>
</dbReference>
<dbReference type="CDD" id="cd13908">
    <property type="entry name" value="CuRO_3_MCO_like_2"/>
    <property type="match status" value="1"/>
</dbReference>
<dbReference type="Pfam" id="PF07732">
    <property type="entry name" value="Cu-oxidase_3"/>
    <property type="match status" value="1"/>
</dbReference>